<dbReference type="RefSeq" id="XP_040742181.1">
    <property type="nucleotide sequence ID" value="XM_040891453.1"/>
</dbReference>
<gene>
    <name evidence="2" type="ORF">DL89DRAFT_32446</name>
</gene>
<dbReference type="Proteomes" id="UP000193922">
    <property type="component" value="Unassembled WGS sequence"/>
</dbReference>
<proteinExistence type="predicted"/>
<reference evidence="2 3" key="1">
    <citation type="submission" date="2016-07" db="EMBL/GenBank/DDBJ databases">
        <title>Pervasive Adenine N6-methylation of Active Genes in Fungi.</title>
        <authorList>
            <consortium name="DOE Joint Genome Institute"/>
            <person name="Mondo S.J."/>
            <person name="Dannebaum R.O."/>
            <person name="Kuo R.C."/>
            <person name="Labutti K."/>
            <person name="Haridas S."/>
            <person name="Kuo A."/>
            <person name="Salamov A."/>
            <person name="Ahrendt S.R."/>
            <person name="Lipzen A."/>
            <person name="Sullivan W."/>
            <person name="Andreopoulos W.B."/>
            <person name="Clum A."/>
            <person name="Lindquist E."/>
            <person name="Daum C."/>
            <person name="Ramamoorthy G.K."/>
            <person name="Gryganskyi A."/>
            <person name="Culley D."/>
            <person name="Magnuson J.K."/>
            <person name="James T.Y."/>
            <person name="O'Malley M.A."/>
            <person name="Stajich J.E."/>
            <person name="Spatafora J.W."/>
            <person name="Visel A."/>
            <person name="Grigoriev I.V."/>
        </authorList>
    </citation>
    <scope>NUCLEOTIDE SEQUENCE [LARGE SCALE GENOMIC DNA]</scope>
    <source>
        <strain evidence="2 3">ATCC 12442</strain>
    </source>
</reference>
<evidence type="ECO:0000256" key="1">
    <source>
        <dbReference type="SAM" id="MobiDB-lite"/>
    </source>
</evidence>
<protein>
    <submittedName>
        <fullName evidence="2">Uncharacterized protein</fullName>
    </submittedName>
</protein>
<sequence>MLGPRLTHQEQPFIDYSNMYDSLSDGTLDRTDDYHYRSPYTSSTPVPQSCPQPHLVYSDNSHSVRRLPNNDGLRMQPSSSSSQPAYLASSSTHLLNSIEECLNEDGFAIAGCPSRMDVDEREDGGPSAVVSGAVDAANLSFIFDESDGHDDYPRDLIGNISNTALSAFASHIFSSNPDMASARHVGERTVSDFNNSVYHRHRPLHLPSADRHVSFGDLGG</sequence>
<comment type="caution">
    <text evidence="2">The sequence shown here is derived from an EMBL/GenBank/DDBJ whole genome shotgun (WGS) entry which is preliminary data.</text>
</comment>
<name>A0A1Y1W4G0_9FUNG</name>
<feature type="region of interest" description="Disordered" evidence="1">
    <location>
        <begin position="30"/>
        <end position="86"/>
    </location>
</feature>
<dbReference type="GeneID" id="63808101"/>
<dbReference type="EMBL" id="MCFD01000010">
    <property type="protein sequence ID" value="ORX68367.1"/>
    <property type="molecule type" value="Genomic_DNA"/>
</dbReference>
<evidence type="ECO:0000313" key="3">
    <source>
        <dbReference type="Proteomes" id="UP000193922"/>
    </source>
</evidence>
<evidence type="ECO:0000313" key="2">
    <source>
        <dbReference type="EMBL" id="ORX68367.1"/>
    </source>
</evidence>
<keyword evidence="3" id="KW-1185">Reference proteome</keyword>
<organism evidence="2 3">
    <name type="scientific">Linderina pennispora</name>
    <dbReference type="NCBI Taxonomy" id="61395"/>
    <lineage>
        <taxon>Eukaryota</taxon>
        <taxon>Fungi</taxon>
        <taxon>Fungi incertae sedis</taxon>
        <taxon>Zoopagomycota</taxon>
        <taxon>Kickxellomycotina</taxon>
        <taxon>Kickxellomycetes</taxon>
        <taxon>Kickxellales</taxon>
        <taxon>Kickxellaceae</taxon>
        <taxon>Linderina</taxon>
    </lineage>
</organism>
<dbReference type="AlphaFoldDB" id="A0A1Y1W4G0"/>
<accession>A0A1Y1W4G0</accession>
<feature type="compositionally biased region" description="Low complexity" evidence="1">
    <location>
        <begin position="76"/>
        <end position="86"/>
    </location>
</feature>
<feature type="compositionally biased region" description="Polar residues" evidence="1">
    <location>
        <begin position="39"/>
        <end position="51"/>
    </location>
</feature>